<gene>
    <name evidence="6" type="ORF">PECM_007016</name>
</gene>
<dbReference type="PROSITE" id="PS00723">
    <property type="entry name" value="POLYPRENYL_SYNTHASE_1"/>
    <property type="match status" value="1"/>
</dbReference>
<dbReference type="GO" id="GO:0043386">
    <property type="term" value="P:mycotoxin biosynthetic process"/>
    <property type="evidence" value="ECO:0007669"/>
    <property type="project" value="UniProtKB-ARBA"/>
</dbReference>
<evidence type="ECO:0000256" key="5">
    <source>
        <dbReference type="SAM" id="MobiDB-lite"/>
    </source>
</evidence>
<keyword evidence="2" id="KW-0808">Transferase</keyword>
<dbReference type="GO" id="GO:0046165">
    <property type="term" value="P:alcohol biosynthetic process"/>
    <property type="evidence" value="ECO:0007669"/>
    <property type="project" value="UniProtKB-ARBA"/>
</dbReference>
<dbReference type="SUPFAM" id="SSF48239">
    <property type="entry name" value="Terpenoid cyclases/Protein prenyltransferases"/>
    <property type="match status" value="2"/>
</dbReference>
<evidence type="ECO:0000256" key="2">
    <source>
        <dbReference type="ARBA" id="ARBA00022679"/>
    </source>
</evidence>
<proteinExistence type="predicted"/>
<dbReference type="Proteomes" id="UP000631181">
    <property type="component" value="Unassembled WGS sequence"/>
</dbReference>
<dbReference type="GO" id="GO:0008299">
    <property type="term" value="P:isoprenoid biosynthetic process"/>
    <property type="evidence" value="ECO:0007669"/>
    <property type="project" value="InterPro"/>
</dbReference>
<dbReference type="SFLD" id="SFLDS00005">
    <property type="entry name" value="Isoprenoid_Synthase_Type_I"/>
    <property type="match status" value="1"/>
</dbReference>
<dbReference type="Gene3D" id="1.50.10.20">
    <property type="match status" value="1"/>
</dbReference>
<evidence type="ECO:0000256" key="3">
    <source>
        <dbReference type="ARBA" id="ARBA00022723"/>
    </source>
</evidence>
<dbReference type="InterPro" id="IPR000092">
    <property type="entry name" value="Polyprenyl_synt"/>
</dbReference>
<protein>
    <submittedName>
        <fullName evidence="6">Uncharacterized protein</fullName>
    </submittedName>
</protein>
<dbReference type="CDD" id="cd00685">
    <property type="entry name" value="Trans_IPPS_HT"/>
    <property type="match status" value="1"/>
</dbReference>
<dbReference type="InterPro" id="IPR008949">
    <property type="entry name" value="Isoprenoid_synthase_dom_sf"/>
</dbReference>
<organism evidence="6 7">
    <name type="scientific">Penicillium ucsense</name>
    <dbReference type="NCBI Taxonomy" id="2839758"/>
    <lineage>
        <taxon>Eukaryota</taxon>
        <taxon>Fungi</taxon>
        <taxon>Dikarya</taxon>
        <taxon>Ascomycota</taxon>
        <taxon>Pezizomycotina</taxon>
        <taxon>Eurotiomycetes</taxon>
        <taxon>Eurotiomycetidae</taxon>
        <taxon>Eurotiales</taxon>
        <taxon>Aspergillaceae</taxon>
        <taxon>Penicillium</taxon>
    </lineage>
</organism>
<dbReference type="Gene3D" id="1.10.600.10">
    <property type="entry name" value="Farnesyl Diphosphate Synthase"/>
    <property type="match status" value="1"/>
</dbReference>
<evidence type="ECO:0000256" key="4">
    <source>
        <dbReference type="ARBA" id="ARBA00022842"/>
    </source>
</evidence>
<evidence type="ECO:0000313" key="6">
    <source>
        <dbReference type="EMBL" id="KAF7719413.1"/>
    </source>
</evidence>
<dbReference type="PANTHER" id="PTHR12001:SF44">
    <property type="entry name" value="GERANYLGERANYL PYROPHOSPHATE SYNTHASE"/>
    <property type="match status" value="1"/>
</dbReference>
<dbReference type="PROSITE" id="PS00444">
    <property type="entry name" value="POLYPRENYL_SYNTHASE_2"/>
    <property type="match status" value="1"/>
</dbReference>
<evidence type="ECO:0000256" key="1">
    <source>
        <dbReference type="ARBA" id="ARBA00005179"/>
    </source>
</evidence>
<dbReference type="SUPFAM" id="SSF48576">
    <property type="entry name" value="Terpenoid synthases"/>
    <property type="match status" value="1"/>
</dbReference>
<dbReference type="InterPro" id="IPR033749">
    <property type="entry name" value="Polyprenyl_synt_CS"/>
</dbReference>
<dbReference type="InterPro" id="IPR008930">
    <property type="entry name" value="Terpenoid_cyclase/PrenylTrfase"/>
</dbReference>
<dbReference type="Gene3D" id="1.50.10.160">
    <property type="match status" value="1"/>
</dbReference>
<dbReference type="GO" id="GO:0046872">
    <property type="term" value="F:metal ion binding"/>
    <property type="evidence" value="ECO:0007669"/>
    <property type="project" value="UniProtKB-KW"/>
</dbReference>
<sequence length="951" mass="106286">MATVAYTMDSATLQHSAKELLDRLTEQLDGQHGLGFMSPAIYDTAWVSMIQKTKGEQKTWLFPECFEYLVENQLAAGSWATYASQIDGILNTAASLLALKKHSNEPLQMIRISEQSLGERINRATTALQHLLNNWDVESTLHVGFEILVPALLSYLAEEGIIFEFPAREALLQIREEKMARFKAEYLYSPIQTTALHSLEAFIGLVDFDRVLHHKIDGSFMASPSSTAAVLMHATDWDEECEEYIRYVLQHAAGAGTGGIPSAFPSTIFEITWTFSTLLKADFNLSSISPVAVQKACNYLSNMLNLNKGTVGFVPGVCPDADDTAKALLVLNLLEQKTSPDAMLASFETEKHFKTYPLERDPSFSANCNVLLALLHVEHPSLYTPQIEKAARFLHKHFRGSEGLKVQDKWNLSAFYSWMLMSQAIARVNALCEDNQLPALESSLREELLSLLNEMARLVIREQNQCGSWGHRSSKEETAYAVLMLTYAQQYKNIDVGVEELSLAVRKGCAFLHSDLHSGGSEHLWVEKVTYESKILSQAYVLAALHNAQSLFTEEHRESQSVTTSEEIHQETDGVIIGVNGHNDQCGQSDTITNGSETSELDSGYVTSAEAQEAIEKAPACDTQAGDSSHHDNLSSSSPAETQGGASLRQRGPWTEEHEQILLGPFDYLESLPGKNMRSQFLQAFNLWLQAPPEHLQIVERVISMLHTASLLVDDIEDSSVLRRGQPVAHSIYGVAQTFNSGNYVYFLALREIYKLNNPRAIEIFVEALIQLHRGQGMDVFWRESLICPTEQEYLDMVANKTGALFCLAVDLLQLGSPVKADFTPLIQQFGMIFQICDDYQNLKSTSYLQKKGLCEDLTEGKFSFPIIHSIRANPSNRQLINVLKQKPQDEELKRFAVAYMESTKTFEYIREFVATLQAEASDMIVSLEEQGLGENVAVRKILARMSLNDE</sequence>
<reference evidence="6" key="1">
    <citation type="journal article" date="2020" name="Front. Microbiol.">
        <title>Gene regulatory networks of Penicillium echinulatum 2HH and Penicillium oxalicum 114-2 inferred by a computational biology approach.</title>
        <authorList>
            <person name="Lenz A.R."/>
            <person name="Galan-Vasquez E."/>
            <person name="Balbinot E."/>
            <person name="De Abreu F.P."/>
            <person name="De Oliveira N.S."/>
            <person name="Da Rosa L.O."/>
            <person name="De Avila E Silva S."/>
            <person name="Camassola M."/>
            <person name="Dillon A.J.P."/>
            <person name="Perez-Rueda E."/>
        </authorList>
    </citation>
    <scope>NUCLEOTIDE SEQUENCE</scope>
    <source>
        <strain evidence="6">S1M29</strain>
    </source>
</reference>
<feature type="compositionally biased region" description="Polar residues" evidence="5">
    <location>
        <begin position="582"/>
        <end position="598"/>
    </location>
</feature>
<feature type="region of interest" description="Disordered" evidence="5">
    <location>
        <begin position="578"/>
        <end position="652"/>
    </location>
</feature>
<keyword evidence="4" id="KW-0460">Magnesium</keyword>
<dbReference type="OrthoDB" id="2343925at2759"/>
<keyword evidence="7" id="KW-1185">Reference proteome</keyword>
<name>A0A8J8WAE4_9EURO</name>
<comment type="caution">
    <text evidence="6">The sequence shown here is derived from an EMBL/GenBank/DDBJ whole genome shotgun (WGS) entry which is preliminary data.</text>
</comment>
<dbReference type="PANTHER" id="PTHR12001">
    <property type="entry name" value="GERANYLGERANYL PYROPHOSPHATE SYNTHASE"/>
    <property type="match status" value="1"/>
</dbReference>
<evidence type="ECO:0000313" key="7">
    <source>
        <dbReference type="Proteomes" id="UP000631181"/>
    </source>
</evidence>
<accession>A0A8J8WAE4</accession>
<dbReference type="GO" id="GO:0004659">
    <property type="term" value="F:prenyltransferase activity"/>
    <property type="evidence" value="ECO:0007669"/>
    <property type="project" value="InterPro"/>
</dbReference>
<dbReference type="EMBL" id="WIWV01000006">
    <property type="protein sequence ID" value="KAF7719413.1"/>
    <property type="molecule type" value="Genomic_DNA"/>
</dbReference>
<dbReference type="AlphaFoldDB" id="A0A8J8WAE4"/>
<keyword evidence="3" id="KW-0479">Metal-binding</keyword>
<comment type="pathway">
    <text evidence="1">Secondary metabolite biosynthesis.</text>
</comment>
<dbReference type="Pfam" id="PF00348">
    <property type="entry name" value="polyprenyl_synt"/>
    <property type="match status" value="1"/>
</dbReference>